<protein>
    <submittedName>
        <fullName evidence="1">Uncharacterized protein</fullName>
    </submittedName>
</protein>
<gene>
    <name evidence="1" type="ORF">F383_23009</name>
</gene>
<sequence length="61" mass="7430">MHIIFYIKPNIYIPNYLINIMHNPFIYQIHIKISFTHFHSFNSLPKHTTIEHLNSTKYDTK</sequence>
<dbReference type="Proteomes" id="UP000032142">
    <property type="component" value="Unassembled WGS sequence"/>
</dbReference>
<proteinExistence type="predicted"/>
<keyword evidence="2" id="KW-1185">Reference proteome</keyword>
<name>A0A0B0NVH2_GOSAR</name>
<evidence type="ECO:0000313" key="1">
    <source>
        <dbReference type="EMBL" id="KHG16652.1"/>
    </source>
</evidence>
<organism evidence="1 2">
    <name type="scientific">Gossypium arboreum</name>
    <name type="common">Tree cotton</name>
    <name type="synonym">Gossypium nanking</name>
    <dbReference type="NCBI Taxonomy" id="29729"/>
    <lineage>
        <taxon>Eukaryota</taxon>
        <taxon>Viridiplantae</taxon>
        <taxon>Streptophyta</taxon>
        <taxon>Embryophyta</taxon>
        <taxon>Tracheophyta</taxon>
        <taxon>Spermatophyta</taxon>
        <taxon>Magnoliopsida</taxon>
        <taxon>eudicotyledons</taxon>
        <taxon>Gunneridae</taxon>
        <taxon>Pentapetalae</taxon>
        <taxon>rosids</taxon>
        <taxon>malvids</taxon>
        <taxon>Malvales</taxon>
        <taxon>Malvaceae</taxon>
        <taxon>Malvoideae</taxon>
        <taxon>Gossypium</taxon>
    </lineage>
</organism>
<evidence type="ECO:0000313" key="2">
    <source>
        <dbReference type="Proteomes" id="UP000032142"/>
    </source>
</evidence>
<accession>A0A0B0NVH2</accession>
<reference evidence="2" key="1">
    <citation type="submission" date="2014-09" db="EMBL/GenBank/DDBJ databases">
        <authorList>
            <person name="Mudge J."/>
            <person name="Ramaraj T."/>
            <person name="Lindquist I.E."/>
            <person name="Bharti A.K."/>
            <person name="Sundararajan A."/>
            <person name="Cameron C.T."/>
            <person name="Woodward J.E."/>
            <person name="May G.D."/>
            <person name="Brubaker C."/>
            <person name="Broadhvest J."/>
            <person name="Wilkins T.A."/>
        </authorList>
    </citation>
    <scope>NUCLEOTIDE SEQUENCE</scope>
    <source>
        <strain evidence="2">cv. AKA8401</strain>
    </source>
</reference>
<dbReference type="EMBL" id="KN406643">
    <property type="protein sequence ID" value="KHG16652.1"/>
    <property type="molecule type" value="Genomic_DNA"/>
</dbReference>
<dbReference type="AlphaFoldDB" id="A0A0B0NVH2"/>